<keyword evidence="4" id="KW-1185">Reference proteome</keyword>
<dbReference type="EC" id="2.7.1.172" evidence="1"/>
<comment type="catalytic activity">
    <reaction evidence="2">
        <text>N(6)-D-ribulosyl-L-lysyl-[protein] + ATP = N(6)-(3-O-phospho-D-ribulosyl)-L-lysyl-[protein] + ADP + H(+)</text>
        <dbReference type="Rhea" id="RHEA:48432"/>
        <dbReference type="Rhea" id="RHEA-COMP:12103"/>
        <dbReference type="Rhea" id="RHEA-COMP:12104"/>
        <dbReference type="ChEBI" id="CHEBI:15378"/>
        <dbReference type="ChEBI" id="CHEBI:30616"/>
        <dbReference type="ChEBI" id="CHEBI:90418"/>
        <dbReference type="ChEBI" id="CHEBI:90420"/>
        <dbReference type="ChEBI" id="CHEBI:456216"/>
        <dbReference type="EC" id="2.7.1.172"/>
    </reaction>
    <physiologicalReaction direction="left-to-right" evidence="2">
        <dbReference type="Rhea" id="RHEA:48433"/>
    </physiologicalReaction>
</comment>
<accession>A0ABR3WAZ1</accession>
<organism evidence="3 4">
    <name type="scientific">Diaporthe australafricana</name>
    <dbReference type="NCBI Taxonomy" id="127596"/>
    <lineage>
        <taxon>Eukaryota</taxon>
        <taxon>Fungi</taxon>
        <taxon>Dikarya</taxon>
        <taxon>Ascomycota</taxon>
        <taxon>Pezizomycotina</taxon>
        <taxon>Sordariomycetes</taxon>
        <taxon>Sordariomycetidae</taxon>
        <taxon>Diaporthales</taxon>
        <taxon>Diaporthaceae</taxon>
        <taxon>Diaporthe</taxon>
    </lineage>
</organism>
<evidence type="ECO:0000256" key="2">
    <source>
        <dbReference type="ARBA" id="ARBA00048655"/>
    </source>
</evidence>
<name>A0ABR3WAZ1_9PEZI</name>
<dbReference type="Pfam" id="PF03881">
    <property type="entry name" value="Fructosamin_kin"/>
    <property type="match status" value="1"/>
</dbReference>
<protein>
    <recommendedName>
        <fullName evidence="1">protein-ribulosamine 3-kinase</fullName>
        <ecNumber evidence="1">2.7.1.172</ecNumber>
    </recommendedName>
</protein>
<dbReference type="EMBL" id="JAWRVE010000115">
    <property type="protein sequence ID" value="KAL1857105.1"/>
    <property type="molecule type" value="Genomic_DNA"/>
</dbReference>
<dbReference type="SUPFAM" id="SSF56112">
    <property type="entry name" value="Protein kinase-like (PK-like)"/>
    <property type="match status" value="1"/>
</dbReference>
<evidence type="ECO:0000313" key="3">
    <source>
        <dbReference type="EMBL" id="KAL1857105.1"/>
    </source>
</evidence>
<dbReference type="PANTHER" id="PTHR12149">
    <property type="entry name" value="FRUCTOSAMINE 3 KINASE-RELATED PROTEIN"/>
    <property type="match status" value="1"/>
</dbReference>
<dbReference type="Gene3D" id="3.90.1200.10">
    <property type="match status" value="1"/>
</dbReference>
<sequence length="326" mass="37178">MADAPDPLWDGTPHWEQEPEVAEKYILYLDKNVEAVLPSGSVFQEIVPHGASFWTRTAQIITQNGEDQVSYFLKVSIGDPGKGMMKGEFESMTRLHDATPDFAPTPLAWGTYESDNNIHFFLCSFHDMDDQLCSLETFPKLVAELHTKGISPNGKFGFPVTTYQGRLPQDPTETDTWEECFANNVRLMFDHELAAQGPDEEVAWLREMIMNKVIPRLLRPMETGGRQVIPRLVHGDLWEGNAGTDLETGIPRIFDACSLYAHNEYEMAPWRPVRQKMGKPYIKAYQQYFPVSEPREDFEGRNLLYALKFNVCSSALYPGNLNYRNV</sequence>
<evidence type="ECO:0000313" key="4">
    <source>
        <dbReference type="Proteomes" id="UP001583177"/>
    </source>
</evidence>
<proteinExistence type="predicted"/>
<dbReference type="InterPro" id="IPR011009">
    <property type="entry name" value="Kinase-like_dom_sf"/>
</dbReference>
<gene>
    <name evidence="3" type="ORF">Daus18300_010448</name>
</gene>
<comment type="caution">
    <text evidence="3">The sequence shown here is derived from an EMBL/GenBank/DDBJ whole genome shotgun (WGS) entry which is preliminary data.</text>
</comment>
<evidence type="ECO:0000256" key="1">
    <source>
        <dbReference type="ARBA" id="ARBA00011961"/>
    </source>
</evidence>
<dbReference type="PANTHER" id="PTHR12149:SF8">
    <property type="entry name" value="PROTEIN-RIBULOSAMINE 3-KINASE"/>
    <property type="match status" value="1"/>
</dbReference>
<reference evidence="3 4" key="1">
    <citation type="journal article" date="2024" name="IMA Fungus">
        <title>IMA Genome - F19 : A genome assembly and annotation guide to empower mycologists, including annotated draft genome sequences of Ceratocystis pirilliformis, Diaporthe australafricana, Fusarium ophioides, Paecilomyces lecythidis, and Sporothrix stenoceras.</title>
        <authorList>
            <person name="Aylward J."/>
            <person name="Wilson A.M."/>
            <person name="Visagie C.M."/>
            <person name="Spraker J."/>
            <person name="Barnes I."/>
            <person name="Buitendag C."/>
            <person name="Ceriani C."/>
            <person name="Del Mar Angel L."/>
            <person name="du Plessis D."/>
            <person name="Fuchs T."/>
            <person name="Gasser K."/>
            <person name="Kramer D."/>
            <person name="Li W."/>
            <person name="Munsamy K."/>
            <person name="Piso A."/>
            <person name="Price J.L."/>
            <person name="Sonnekus B."/>
            <person name="Thomas C."/>
            <person name="van der Nest A."/>
            <person name="van Dijk A."/>
            <person name="van Heerden A."/>
            <person name="van Vuuren N."/>
            <person name="Yilmaz N."/>
            <person name="Duong T.A."/>
            <person name="van der Merwe N.A."/>
            <person name="Wingfield M.J."/>
            <person name="Wingfield B.D."/>
        </authorList>
    </citation>
    <scope>NUCLEOTIDE SEQUENCE [LARGE SCALE GENOMIC DNA]</scope>
    <source>
        <strain evidence="3 4">CMW 18300</strain>
    </source>
</reference>
<dbReference type="Proteomes" id="UP001583177">
    <property type="component" value="Unassembled WGS sequence"/>
</dbReference>
<dbReference type="InterPro" id="IPR016477">
    <property type="entry name" value="Fructo-/Ketosamine-3-kinase"/>
</dbReference>